<reference evidence="1" key="2">
    <citation type="journal article" name="Front. Microbiol.">
        <title>Degradative Capacity of Two Strains of Rhodonia placenta: From Phenotype to Genotype.</title>
        <authorList>
            <person name="Kolle M."/>
            <person name="Horta M.A.C."/>
            <person name="Nowrousian M."/>
            <person name="Ohm R.A."/>
            <person name="Benz J.P."/>
            <person name="Pilgard A."/>
        </authorList>
    </citation>
    <scope>NUCLEOTIDE SEQUENCE</scope>
    <source>
        <strain evidence="1">FPRL280</strain>
    </source>
</reference>
<protein>
    <submittedName>
        <fullName evidence="1">Uncharacterized protein</fullName>
    </submittedName>
</protein>
<organism evidence="1 2">
    <name type="scientific">Rhodonia placenta</name>
    <dbReference type="NCBI Taxonomy" id="104341"/>
    <lineage>
        <taxon>Eukaryota</taxon>
        <taxon>Fungi</taxon>
        <taxon>Dikarya</taxon>
        <taxon>Basidiomycota</taxon>
        <taxon>Agaricomycotina</taxon>
        <taxon>Agaricomycetes</taxon>
        <taxon>Polyporales</taxon>
        <taxon>Adustoporiaceae</taxon>
        <taxon>Rhodonia</taxon>
    </lineage>
</organism>
<name>A0A8H7NSE5_9APHY</name>
<sequence length="73" mass="7943">MPVRDNRVAGLRPPATRAPELASSFLTTRGCAFQHSHAEGALVRMKPAPEPCRTRSRIAITALEFVPCPDNTT</sequence>
<reference evidence="1" key="1">
    <citation type="submission" date="2020-11" db="EMBL/GenBank/DDBJ databases">
        <authorList>
            <person name="Koelle M."/>
            <person name="Horta M.A.C."/>
            <person name="Nowrousian M."/>
            <person name="Ohm R.A."/>
            <person name="Benz P."/>
            <person name="Pilgard A."/>
        </authorList>
    </citation>
    <scope>NUCLEOTIDE SEQUENCE</scope>
    <source>
        <strain evidence="1">FPRL280</strain>
    </source>
</reference>
<dbReference type="EMBL" id="JADOXO010000849">
    <property type="protein sequence ID" value="KAF9799889.1"/>
    <property type="molecule type" value="Genomic_DNA"/>
</dbReference>
<dbReference type="Proteomes" id="UP000639403">
    <property type="component" value="Unassembled WGS sequence"/>
</dbReference>
<proteinExistence type="predicted"/>
<evidence type="ECO:0000313" key="2">
    <source>
        <dbReference type="Proteomes" id="UP000639403"/>
    </source>
</evidence>
<gene>
    <name evidence="1" type="ORF">IEO21_10484</name>
</gene>
<evidence type="ECO:0000313" key="1">
    <source>
        <dbReference type="EMBL" id="KAF9799889.1"/>
    </source>
</evidence>
<dbReference type="AlphaFoldDB" id="A0A8H7NSE5"/>
<comment type="caution">
    <text evidence="1">The sequence shown here is derived from an EMBL/GenBank/DDBJ whole genome shotgun (WGS) entry which is preliminary data.</text>
</comment>
<accession>A0A8H7NSE5</accession>